<evidence type="ECO:0000256" key="5">
    <source>
        <dbReference type="ARBA" id="ARBA00023015"/>
    </source>
</evidence>
<feature type="region of interest" description="Disordered" evidence="11">
    <location>
        <begin position="154"/>
        <end position="181"/>
    </location>
</feature>
<dbReference type="GO" id="GO:0043565">
    <property type="term" value="F:sequence-specific DNA binding"/>
    <property type="evidence" value="ECO:0007669"/>
    <property type="project" value="InterPro"/>
</dbReference>
<feature type="region of interest" description="Disordered" evidence="11">
    <location>
        <begin position="193"/>
        <end position="241"/>
    </location>
</feature>
<sequence length="378" mass="41110">MEVPEYFVGGYYGTGGDQFSTEKRHGVGGGDQKHGGYGGGGEPFAIDDLLDFSNADAIMSDGFFENVAGNSSTDSSNVTAVDSCNSSVSGGDNHFPAGIVPRAFSSGDPQFSGGELCVPYDDMAELEWLSNFVEDSFSTEEDLKTLQLLSGGGAAAINGRKPQTPESSSSSENALHPPFDTARNAPFLLHQETPLPGKARSKRSRAAPGDWSTRLLHLSTPPPPKLQTSAMEHKPPTPKVAAPTMTKRREANAECLGRKCLHCGADKTPQWRTGPMGPKTLCNACGVRFKSGRLVPEYRPAASPTFVSTKHSNSHRKVLELRRQKDMQRQQQQQQQLMSQTSIFGVSNGGDEFLIHHHHHHPHHHQQHHCGPDFRHVI</sequence>
<dbReference type="Pfam" id="PF00320">
    <property type="entry name" value="GATA"/>
    <property type="match status" value="1"/>
</dbReference>
<evidence type="ECO:0000256" key="11">
    <source>
        <dbReference type="SAM" id="MobiDB-lite"/>
    </source>
</evidence>
<dbReference type="InterPro" id="IPR013088">
    <property type="entry name" value="Znf_NHR/GATA"/>
</dbReference>
<dbReference type="SMR" id="A0A444XCG8"/>
<dbReference type="Proteomes" id="UP000464620">
    <property type="component" value="Chromosome B09"/>
</dbReference>
<dbReference type="CDD" id="cd00202">
    <property type="entry name" value="ZnF_GATA"/>
    <property type="match status" value="1"/>
</dbReference>
<feature type="compositionally biased region" description="Basic residues" evidence="11">
    <location>
        <begin position="359"/>
        <end position="368"/>
    </location>
</feature>
<evidence type="ECO:0000313" key="13">
    <source>
        <dbReference type="EMBL" id="QHN75906.1"/>
    </source>
</evidence>
<keyword evidence="9" id="KW-0539">Nucleus</keyword>
<comment type="similarity">
    <text evidence="1">Belongs to the type IV zinc-finger family. Class A subfamily.</text>
</comment>
<evidence type="ECO:0000313" key="14">
    <source>
        <dbReference type="EMBL" id="RYQ87424.1"/>
    </source>
</evidence>
<dbReference type="InterPro" id="IPR000679">
    <property type="entry name" value="Znf_GATA"/>
</dbReference>
<evidence type="ECO:0000259" key="12">
    <source>
        <dbReference type="PROSITE" id="PS50114"/>
    </source>
</evidence>
<dbReference type="Gene3D" id="3.30.50.10">
    <property type="entry name" value="Erythroid Transcription Factor GATA-1, subunit A"/>
    <property type="match status" value="1"/>
</dbReference>
<dbReference type="OrthoDB" id="2162994at2759"/>
<dbReference type="SUPFAM" id="SSF57716">
    <property type="entry name" value="Glucocorticoid receptor-like (DNA-binding domain)"/>
    <property type="match status" value="1"/>
</dbReference>
<evidence type="ECO:0000313" key="16">
    <source>
        <dbReference type="Proteomes" id="UP000464620"/>
    </source>
</evidence>
<proteinExistence type="inferred from homology"/>
<evidence type="ECO:0000256" key="9">
    <source>
        <dbReference type="ARBA" id="ARBA00023242"/>
    </source>
</evidence>
<evidence type="ECO:0000256" key="1">
    <source>
        <dbReference type="ARBA" id="ARBA00005694"/>
    </source>
</evidence>
<dbReference type="SMART" id="SM00401">
    <property type="entry name" value="ZnF_GATA"/>
    <property type="match status" value="1"/>
</dbReference>
<reference evidence="14 15" key="1">
    <citation type="submission" date="2019-01" db="EMBL/GenBank/DDBJ databases">
        <title>Sequencing of cultivated peanut Arachis hypogaea provides insights into genome evolution and oil improvement.</title>
        <authorList>
            <person name="Chen X."/>
        </authorList>
    </citation>
    <scope>NUCLEOTIDE SEQUENCE [LARGE SCALE GENOMIC DNA]</scope>
    <source>
        <strain evidence="15">cv. Fuhuasheng</strain>
        <strain evidence="14">GDAAS-fuhuasheng2018</strain>
        <tissue evidence="14">Leaves</tissue>
    </source>
</reference>
<keyword evidence="15" id="KW-1185">Reference proteome</keyword>
<feature type="domain" description="GATA-type" evidence="12">
    <location>
        <begin position="254"/>
        <end position="290"/>
    </location>
</feature>
<dbReference type="PANTHER" id="PTHR45658">
    <property type="entry name" value="GATA TRANSCRIPTION FACTOR"/>
    <property type="match status" value="1"/>
</dbReference>
<evidence type="ECO:0000256" key="4">
    <source>
        <dbReference type="ARBA" id="ARBA00022833"/>
    </source>
</evidence>
<dbReference type="GO" id="GO:0030154">
    <property type="term" value="P:cell differentiation"/>
    <property type="evidence" value="ECO:0007669"/>
    <property type="project" value="TreeGrafter"/>
</dbReference>
<protein>
    <submittedName>
        <fullName evidence="13">GATA transcription factor</fullName>
    </submittedName>
</protein>
<evidence type="ECO:0000313" key="15">
    <source>
        <dbReference type="Proteomes" id="UP000289738"/>
    </source>
</evidence>
<dbReference type="InterPro" id="IPR051140">
    <property type="entry name" value="GATA_TF"/>
</dbReference>
<evidence type="ECO:0000256" key="6">
    <source>
        <dbReference type="ARBA" id="ARBA00023125"/>
    </source>
</evidence>
<keyword evidence="6" id="KW-0238">DNA-binding</keyword>
<dbReference type="EMBL" id="SDMP01000019">
    <property type="protein sequence ID" value="RYQ87424.1"/>
    <property type="molecule type" value="Genomic_DNA"/>
</dbReference>
<name>A0A444XCG8_ARAHY</name>
<gene>
    <name evidence="14" type="ORF">Ahy_B09g094941</name>
    <name evidence="13" type="ORF">DS421_19g639400</name>
</gene>
<evidence type="ECO:0000256" key="8">
    <source>
        <dbReference type="ARBA" id="ARBA00023163"/>
    </source>
</evidence>
<dbReference type="Gramene" id="arahy.Tifrunner.gnm2.ann2.Ah19g054000.1">
    <property type="protein sequence ID" value="arahy.Tifrunner.gnm2.ann2.Ah19g054000.1-CDS"/>
    <property type="gene ID" value="arahy.Tifrunner.gnm2.ann2.Ah19g054000"/>
</dbReference>
<keyword evidence="5" id="KW-0805">Transcription regulation</keyword>
<keyword evidence="2" id="KW-0479">Metal-binding</keyword>
<evidence type="ECO:0000256" key="10">
    <source>
        <dbReference type="PROSITE-ProRule" id="PRU00094"/>
    </source>
</evidence>
<keyword evidence="3 10" id="KW-0863">Zinc-finger</keyword>
<evidence type="ECO:0000256" key="7">
    <source>
        <dbReference type="ARBA" id="ARBA00023159"/>
    </source>
</evidence>
<reference evidence="13 16" key="2">
    <citation type="submission" date="2020-01" db="EMBL/GenBank/DDBJ databases">
        <title>Genome sequence of Arachis hypogaea, cultivar Shitouqi.</title>
        <authorList>
            <person name="Zhuang W."/>
            <person name="Chen H."/>
            <person name="Varshney R."/>
            <person name="Wang D."/>
            <person name="Ming R."/>
        </authorList>
    </citation>
    <scope>NUCLEOTIDE SEQUENCE [LARGE SCALE GENOMIC DNA]</scope>
    <source>
        <tissue evidence="13">Young leaf</tissue>
    </source>
</reference>
<dbReference type="PROSITE" id="PS00344">
    <property type="entry name" value="GATA_ZN_FINGER_1"/>
    <property type="match status" value="1"/>
</dbReference>
<dbReference type="GO" id="GO:0005634">
    <property type="term" value="C:nucleus"/>
    <property type="evidence" value="ECO:0007669"/>
    <property type="project" value="TreeGrafter"/>
</dbReference>
<dbReference type="STRING" id="3818.A0A444XCG8"/>
<accession>A0A444XCG8</accession>
<dbReference type="GO" id="GO:0008270">
    <property type="term" value="F:zinc ion binding"/>
    <property type="evidence" value="ECO:0007669"/>
    <property type="project" value="UniProtKB-KW"/>
</dbReference>
<dbReference type="Proteomes" id="UP000289738">
    <property type="component" value="Chromosome B09"/>
</dbReference>
<keyword evidence="8" id="KW-0804">Transcription</keyword>
<dbReference type="AlphaFoldDB" id="A0A444XCG8"/>
<organism evidence="14 15">
    <name type="scientific">Arachis hypogaea</name>
    <name type="common">Peanut</name>
    <dbReference type="NCBI Taxonomy" id="3818"/>
    <lineage>
        <taxon>Eukaryota</taxon>
        <taxon>Viridiplantae</taxon>
        <taxon>Streptophyta</taxon>
        <taxon>Embryophyta</taxon>
        <taxon>Tracheophyta</taxon>
        <taxon>Spermatophyta</taxon>
        <taxon>Magnoliopsida</taxon>
        <taxon>eudicotyledons</taxon>
        <taxon>Gunneridae</taxon>
        <taxon>Pentapetalae</taxon>
        <taxon>rosids</taxon>
        <taxon>fabids</taxon>
        <taxon>Fabales</taxon>
        <taxon>Fabaceae</taxon>
        <taxon>Papilionoideae</taxon>
        <taxon>50 kb inversion clade</taxon>
        <taxon>dalbergioids sensu lato</taxon>
        <taxon>Dalbergieae</taxon>
        <taxon>Pterocarpus clade</taxon>
        <taxon>Arachis</taxon>
    </lineage>
</organism>
<dbReference type="GO" id="GO:0006355">
    <property type="term" value="P:regulation of DNA-templated transcription"/>
    <property type="evidence" value="ECO:0007669"/>
    <property type="project" value="InterPro"/>
</dbReference>
<keyword evidence="4" id="KW-0862">Zinc</keyword>
<feature type="region of interest" description="Disordered" evidence="11">
    <location>
        <begin position="359"/>
        <end position="378"/>
    </location>
</feature>
<feature type="compositionally biased region" description="Polar residues" evidence="11">
    <location>
        <begin position="164"/>
        <end position="173"/>
    </location>
</feature>
<evidence type="ECO:0000256" key="3">
    <source>
        <dbReference type="ARBA" id="ARBA00022771"/>
    </source>
</evidence>
<dbReference type="PROSITE" id="PS50114">
    <property type="entry name" value="GATA_ZN_FINGER_2"/>
    <property type="match status" value="1"/>
</dbReference>
<dbReference type="PANTHER" id="PTHR45658:SF124">
    <property type="entry name" value="GATA TRANSCRIPTION FACTOR 5-LIKE"/>
    <property type="match status" value="1"/>
</dbReference>
<evidence type="ECO:0000256" key="2">
    <source>
        <dbReference type="ARBA" id="ARBA00022723"/>
    </source>
</evidence>
<dbReference type="EMBL" id="CP031001">
    <property type="protein sequence ID" value="QHN75906.1"/>
    <property type="molecule type" value="Genomic_DNA"/>
</dbReference>
<keyword evidence="7" id="KW-0010">Activator</keyword>
<dbReference type="FunFam" id="3.30.50.10:FF:000018">
    <property type="entry name" value="GATA transcription factor"/>
    <property type="match status" value="1"/>
</dbReference>